<dbReference type="EMBL" id="FNHL01000001">
    <property type="protein sequence ID" value="SDM20727.1"/>
    <property type="molecule type" value="Genomic_DNA"/>
</dbReference>
<proteinExistence type="predicted"/>
<reference evidence="3" key="1">
    <citation type="submission" date="2016-10" db="EMBL/GenBank/DDBJ databases">
        <authorList>
            <person name="Varghese N."/>
            <person name="Submissions S."/>
        </authorList>
    </citation>
    <scope>NUCLEOTIDE SEQUENCE [LARGE SCALE GENOMIC DNA]</scope>
    <source>
        <strain evidence="3">CGMCC 1.10119</strain>
    </source>
</reference>
<keyword evidence="1" id="KW-0812">Transmembrane</keyword>
<accession>A0A1G9RCY5</accession>
<sequence>MALAIDFARFLLLGLVVGLVGTVARDGLSALSRRTLVGWCGLVIVLVGFLLVTSPRELRDTGLQLVVVLFLATAFWVYYDGLERLGNLEASLWALVVLCLGGLSLFSVGYTVAAVVATAGYVVRTRVVSGTSDPAA</sequence>
<dbReference type="OrthoDB" id="385239at2157"/>
<keyword evidence="3" id="KW-1185">Reference proteome</keyword>
<evidence type="ECO:0000313" key="3">
    <source>
        <dbReference type="Proteomes" id="UP000199451"/>
    </source>
</evidence>
<protein>
    <submittedName>
        <fullName evidence="2">Uncharacterized protein</fullName>
    </submittedName>
</protein>
<organism evidence="2 3">
    <name type="scientific">Halogranum gelatinilyticum</name>
    <dbReference type="NCBI Taxonomy" id="660521"/>
    <lineage>
        <taxon>Archaea</taxon>
        <taxon>Methanobacteriati</taxon>
        <taxon>Methanobacteriota</taxon>
        <taxon>Stenosarchaea group</taxon>
        <taxon>Halobacteria</taxon>
        <taxon>Halobacteriales</taxon>
        <taxon>Haloferacaceae</taxon>
    </lineage>
</organism>
<keyword evidence="1" id="KW-0472">Membrane</keyword>
<feature type="transmembrane region" description="Helical" evidence="1">
    <location>
        <begin position="61"/>
        <end position="79"/>
    </location>
</feature>
<dbReference type="AlphaFoldDB" id="A0A1G9RCY5"/>
<dbReference type="STRING" id="660521.SAMN04487949_1275"/>
<dbReference type="Proteomes" id="UP000199451">
    <property type="component" value="Unassembled WGS sequence"/>
</dbReference>
<evidence type="ECO:0000313" key="2">
    <source>
        <dbReference type="EMBL" id="SDM20727.1"/>
    </source>
</evidence>
<dbReference type="RefSeq" id="WP_089695161.1">
    <property type="nucleotide sequence ID" value="NZ_FNHL01000001.1"/>
</dbReference>
<evidence type="ECO:0000256" key="1">
    <source>
        <dbReference type="SAM" id="Phobius"/>
    </source>
</evidence>
<feature type="transmembrane region" description="Helical" evidence="1">
    <location>
        <begin position="91"/>
        <end position="123"/>
    </location>
</feature>
<keyword evidence="1" id="KW-1133">Transmembrane helix</keyword>
<name>A0A1G9RCY5_9EURY</name>
<gene>
    <name evidence="2" type="ORF">SAMN04487949_1275</name>
</gene>
<feature type="transmembrane region" description="Helical" evidence="1">
    <location>
        <begin position="35"/>
        <end position="54"/>
    </location>
</feature>